<dbReference type="InterPro" id="IPR017926">
    <property type="entry name" value="GATASE"/>
</dbReference>
<accession>A0A1H9KTK4</accession>
<sequence>MNAAASRRGRPLRFLVADSEPPEARDQRRSNVGCSSGETYIETLKALAPDAVFWQIKPADSDAVLPDRATLADYDGVFLTGSPLHLYEPTPEVRRQIEFMRALFASGTPSFGSCAGLQVATVAAGGSVQPNSSGIEAGFARKVTKTREGAEHPLLAGRPMAFDAPAIHTDEVKELPEGATLLASNAITSVQAAEIRSGEGVFWGVQYHPEISLYEVAGALRRDADSLVKNGTVRDRADLDLQIERIEALDREPDRQDLRWLLALDDQVANRDLRQAEIRNFIEKLVRPKRTERGRG</sequence>
<dbReference type="PROSITE" id="PS51273">
    <property type="entry name" value="GATASE_TYPE_1"/>
    <property type="match status" value="1"/>
</dbReference>
<dbReference type="Pfam" id="PF00117">
    <property type="entry name" value="GATase"/>
    <property type="match status" value="1"/>
</dbReference>
<evidence type="ECO:0000313" key="2">
    <source>
        <dbReference type="EMBL" id="SER02247.1"/>
    </source>
</evidence>
<gene>
    <name evidence="2" type="ORF">SAMN05216548_11077</name>
</gene>
<dbReference type="InterPro" id="IPR029062">
    <property type="entry name" value="Class_I_gatase-like"/>
</dbReference>
<dbReference type="STRING" id="1855383.SAMN05216548_11077"/>
<name>A0A1H9KTK4_9HYPH</name>
<evidence type="ECO:0000259" key="1">
    <source>
        <dbReference type="Pfam" id="PF00117"/>
    </source>
</evidence>
<dbReference type="AlphaFoldDB" id="A0A1H9KTK4"/>
<keyword evidence="3" id="KW-1185">Reference proteome</keyword>
<feature type="domain" description="Glutamine amidotransferase" evidence="1">
    <location>
        <begin position="56"/>
        <end position="213"/>
    </location>
</feature>
<dbReference type="SUPFAM" id="SSF52317">
    <property type="entry name" value="Class I glutamine amidotransferase-like"/>
    <property type="match status" value="1"/>
</dbReference>
<protein>
    <submittedName>
        <fullName evidence="2">GMP synthase (Glutamine-hydrolysing)</fullName>
    </submittedName>
</protein>
<dbReference type="GO" id="GO:0005829">
    <property type="term" value="C:cytosol"/>
    <property type="evidence" value="ECO:0007669"/>
    <property type="project" value="TreeGrafter"/>
</dbReference>
<evidence type="ECO:0000313" key="3">
    <source>
        <dbReference type="Proteomes" id="UP000199647"/>
    </source>
</evidence>
<proteinExistence type="predicted"/>
<dbReference type="RefSeq" id="WP_092497463.1">
    <property type="nucleotide sequence ID" value="NZ_FOFG01000010.1"/>
</dbReference>
<dbReference type="OrthoDB" id="9813383at2"/>
<dbReference type="PANTHER" id="PTHR42695:SF5">
    <property type="entry name" value="GLUTAMINE AMIDOTRANSFERASE YLR126C-RELATED"/>
    <property type="match status" value="1"/>
</dbReference>
<dbReference type="InterPro" id="IPR044992">
    <property type="entry name" value="ChyE-like"/>
</dbReference>
<dbReference type="EMBL" id="FOFG01000010">
    <property type="protein sequence ID" value="SER02247.1"/>
    <property type="molecule type" value="Genomic_DNA"/>
</dbReference>
<dbReference type="Proteomes" id="UP000199647">
    <property type="component" value="Unassembled WGS sequence"/>
</dbReference>
<reference evidence="2 3" key="1">
    <citation type="submission" date="2016-10" db="EMBL/GenBank/DDBJ databases">
        <authorList>
            <person name="de Groot N.N."/>
        </authorList>
    </citation>
    <scope>NUCLEOTIDE SEQUENCE [LARGE SCALE GENOMIC DNA]</scope>
    <source>
        <strain evidence="2 3">A52C2</strain>
    </source>
</reference>
<dbReference type="Gene3D" id="3.40.50.880">
    <property type="match status" value="1"/>
</dbReference>
<dbReference type="CDD" id="cd01741">
    <property type="entry name" value="GATase1_1"/>
    <property type="match status" value="1"/>
</dbReference>
<dbReference type="PANTHER" id="PTHR42695">
    <property type="entry name" value="GLUTAMINE AMIDOTRANSFERASE YLR126C-RELATED"/>
    <property type="match status" value="1"/>
</dbReference>
<organism evidence="2 3">
    <name type="scientific">Faunimonas pinastri</name>
    <dbReference type="NCBI Taxonomy" id="1855383"/>
    <lineage>
        <taxon>Bacteria</taxon>
        <taxon>Pseudomonadati</taxon>
        <taxon>Pseudomonadota</taxon>
        <taxon>Alphaproteobacteria</taxon>
        <taxon>Hyphomicrobiales</taxon>
        <taxon>Afifellaceae</taxon>
        <taxon>Faunimonas</taxon>
    </lineage>
</organism>